<keyword evidence="1" id="KW-1133">Transmembrane helix</keyword>
<dbReference type="EMBL" id="UINC01094903">
    <property type="protein sequence ID" value="SVC50538.1"/>
    <property type="molecule type" value="Genomic_DNA"/>
</dbReference>
<gene>
    <name evidence="2" type="ORF">METZ01_LOCUS303392</name>
</gene>
<evidence type="ECO:0000313" key="2">
    <source>
        <dbReference type="EMBL" id="SVC50538.1"/>
    </source>
</evidence>
<dbReference type="AlphaFoldDB" id="A0A382MQ01"/>
<name>A0A382MQ01_9ZZZZ</name>
<accession>A0A382MQ01</accession>
<feature type="non-terminal residue" evidence="2">
    <location>
        <position position="1"/>
    </location>
</feature>
<feature type="transmembrane region" description="Helical" evidence="1">
    <location>
        <begin position="6"/>
        <end position="24"/>
    </location>
</feature>
<sequence length="35" mass="3828">VVNVKLLNIILFIVVAMVPFGRAAKSVIKHVVIEP</sequence>
<feature type="non-terminal residue" evidence="2">
    <location>
        <position position="35"/>
    </location>
</feature>
<organism evidence="2">
    <name type="scientific">marine metagenome</name>
    <dbReference type="NCBI Taxonomy" id="408172"/>
    <lineage>
        <taxon>unclassified sequences</taxon>
        <taxon>metagenomes</taxon>
        <taxon>ecological metagenomes</taxon>
    </lineage>
</organism>
<protein>
    <submittedName>
        <fullName evidence="2">Uncharacterized protein</fullName>
    </submittedName>
</protein>
<evidence type="ECO:0000256" key="1">
    <source>
        <dbReference type="SAM" id="Phobius"/>
    </source>
</evidence>
<keyword evidence="1" id="KW-0812">Transmembrane</keyword>
<keyword evidence="1" id="KW-0472">Membrane</keyword>
<reference evidence="2" key="1">
    <citation type="submission" date="2018-05" db="EMBL/GenBank/DDBJ databases">
        <authorList>
            <person name="Lanie J.A."/>
            <person name="Ng W.-L."/>
            <person name="Kazmierczak K.M."/>
            <person name="Andrzejewski T.M."/>
            <person name="Davidsen T.M."/>
            <person name="Wayne K.J."/>
            <person name="Tettelin H."/>
            <person name="Glass J.I."/>
            <person name="Rusch D."/>
            <person name="Podicherti R."/>
            <person name="Tsui H.-C.T."/>
            <person name="Winkler M.E."/>
        </authorList>
    </citation>
    <scope>NUCLEOTIDE SEQUENCE</scope>
</reference>
<proteinExistence type="predicted"/>